<dbReference type="InterPro" id="IPR009334">
    <property type="entry name" value="DUF993"/>
</dbReference>
<reference evidence="1 2" key="1">
    <citation type="submission" date="2023-03" db="EMBL/GenBank/DDBJ databases">
        <authorList>
            <person name="Kaur S."/>
            <person name="Espinosa-Saiz D."/>
            <person name="Velazquez E."/>
            <person name="Menendez E."/>
            <person name="diCenzo G.C."/>
        </authorList>
    </citation>
    <scope>NUCLEOTIDE SEQUENCE [LARGE SCALE GENOMIC DNA]</scope>
    <source>
        <strain evidence="1 2">LMG 24692</strain>
    </source>
</reference>
<dbReference type="Gene3D" id="3.20.20.70">
    <property type="entry name" value="Aldolase class I"/>
    <property type="match status" value="1"/>
</dbReference>
<dbReference type="RefSeq" id="WP_280660766.1">
    <property type="nucleotide sequence ID" value="NZ_CP120373.1"/>
</dbReference>
<dbReference type="EMBL" id="CP120373">
    <property type="protein sequence ID" value="WEX88772.1"/>
    <property type="molecule type" value="Genomic_DNA"/>
</dbReference>
<evidence type="ECO:0000313" key="1">
    <source>
        <dbReference type="EMBL" id="WEX88772.1"/>
    </source>
</evidence>
<dbReference type="InterPro" id="IPR013785">
    <property type="entry name" value="Aldolase_TIM"/>
</dbReference>
<gene>
    <name evidence="1" type="ORF">PZN02_001283</name>
</gene>
<keyword evidence="2" id="KW-1185">Reference proteome</keyword>
<sequence length="390" mass="42725">MTSLLLPRQDGSLEHYRLQGTPIARPGTVPTFNRIAYAAAHVVSDPQRDSDPWGRPAIDWEATMAFRHHLWSLGFRIAEAMDTAQRGMGLAWPDAQELIRRSLAEAKSVAGADLACGAGTDHLSPDAARLIEDVIAAYEEQIGFVEAEGGRAIMMASRALARVARSADDYRRVYGHILRQAKDKVVLHWLGDMFDPQLRGYWGSENFEEALETVLSIISDNSAKVEGIKISLLDNAKEVALRNGLPEGVLCFTGDDFNYAELIEGDGQKYSHALLGIFDAVAPSASKALAALTEGDVTTFRGVIEPTVPLSRKIFEAPTQYYKAGVVFLAWLNGHQRHFTLPAGLQSARGLLHYADVFRLADRANVLDKPELAAARMQNFLAVLGVEQAD</sequence>
<dbReference type="Proteomes" id="UP001229355">
    <property type="component" value="Chromosome 1"/>
</dbReference>
<name>A0ABY8DGH0_9HYPH</name>
<proteinExistence type="predicted"/>
<dbReference type="SUPFAM" id="SSF51569">
    <property type="entry name" value="Aldolase"/>
    <property type="match status" value="1"/>
</dbReference>
<dbReference type="Pfam" id="PF06187">
    <property type="entry name" value="DUF993"/>
    <property type="match status" value="1"/>
</dbReference>
<protein>
    <submittedName>
        <fullName evidence="1">Dihydrodipicolinate synthase family protein</fullName>
    </submittedName>
</protein>
<organism evidence="1 2">
    <name type="scientific">Sinorhizobium garamanticum</name>
    <dbReference type="NCBI Taxonomy" id="680247"/>
    <lineage>
        <taxon>Bacteria</taxon>
        <taxon>Pseudomonadati</taxon>
        <taxon>Pseudomonadota</taxon>
        <taxon>Alphaproteobacteria</taxon>
        <taxon>Hyphomicrobiales</taxon>
        <taxon>Rhizobiaceae</taxon>
        <taxon>Sinorhizobium/Ensifer group</taxon>
        <taxon>Sinorhizobium</taxon>
    </lineage>
</organism>
<evidence type="ECO:0000313" key="2">
    <source>
        <dbReference type="Proteomes" id="UP001229355"/>
    </source>
</evidence>
<accession>A0ABY8DGH0</accession>